<accession>A0A7J7DV90</accession>
<sequence>MTCYTTLTFNVFKLDAKKKLWIEIGSLGDRALFVGRNESISIGIKDCKSFKQDSIYFSDDFWASLEADHLRGQPDIGLFCFEDREIQWRYEWLQGAGFNALQLAVCAAPQENIEGNGACEVVPPDTLTNWGTSNARTENFDGGNTIDGSVITFQSASPDLKMESSDHRSSVSEYHKDNSEGGSFEFPGGHGDSGQRGYTNKCADLTTSAEITGATVQVPKKPSHGFGALLGNATSKRKFDTGKRVRVRAKNQRHAYKDENSVGSALEDKKAEEPGGGLRLKPFDYATARTQD</sequence>
<feature type="region of interest" description="Disordered" evidence="1">
    <location>
        <begin position="254"/>
        <end position="292"/>
    </location>
</feature>
<dbReference type="PANTHER" id="PTHR44259">
    <property type="entry name" value="OS07G0183000 PROTEIN-RELATED"/>
    <property type="match status" value="1"/>
</dbReference>
<evidence type="ECO:0000256" key="1">
    <source>
        <dbReference type="SAM" id="MobiDB-lite"/>
    </source>
</evidence>
<comment type="caution">
    <text evidence="3">The sequence shown here is derived from an EMBL/GenBank/DDBJ whole genome shotgun (WGS) entry which is preliminary data.</text>
</comment>
<dbReference type="InParanoid" id="A0A7J7DV90"/>
<dbReference type="InterPro" id="IPR050942">
    <property type="entry name" value="F-box_BR-signaling"/>
</dbReference>
<feature type="region of interest" description="Disordered" evidence="1">
    <location>
        <begin position="161"/>
        <end position="197"/>
    </location>
</feature>
<dbReference type="EMBL" id="JAAARO010000003">
    <property type="protein sequence ID" value="KAF5750278.1"/>
    <property type="molecule type" value="Genomic_DNA"/>
</dbReference>
<dbReference type="AlphaFoldDB" id="A0A7J7DV90"/>
<organism evidence="3 4">
    <name type="scientific">Tripterygium wilfordii</name>
    <name type="common">Thunder God vine</name>
    <dbReference type="NCBI Taxonomy" id="458696"/>
    <lineage>
        <taxon>Eukaryota</taxon>
        <taxon>Viridiplantae</taxon>
        <taxon>Streptophyta</taxon>
        <taxon>Embryophyta</taxon>
        <taxon>Tracheophyta</taxon>
        <taxon>Spermatophyta</taxon>
        <taxon>Magnoliopsida</taxon>
        <taxon>eudicotyledons</taxon>
        <taxon>Gunneridae</taxon>
        <taxon>Pentapetalae</taxon>
        <taxon>rosids</taxon>
        <taxon>fabids</taxon>
        <taxon>Celastrales</taxon>
        <taxon>Celastraceae</taxon>
        <taxon>Tripterygium</taxon>
    </lineage>
</organism>
<name>A0A7J7DV90_TRIWF</name>
<dbReference type="PANTHER" id="PTHR44259:SF15">
    <property type="entry name" value="F-BOX PROTEIN KIB2-RELATED"/>
    <property type="match status" value="1"/>
</dbReference>
<feature type="domain" description="KIB1-4 beta-propeller" evidence="2">
    <location>
        <begin position="4"/>
        <end position="78"/>
    </location>
</feature>
<dbReference type="Proteomes" id="UP000593562">
    <property type="component" value="Unassembled WGS sequence"/>
</dbReference>
<gene>
    <name evidence="3" type="ORF">HS088_TW03G00612</name>
</gene>
<feature type="compositionally biased region" description="Basic and acidic residues" evidence="1">
    <location>
        <begin position="255"/>
        <end position="273"/>
    </location>
</feature>
<evidence type="ECO:0000259" key="2">
    <source>
        <dbReference type="Pfam" id="PF03478"/>
    </source>
</evidence>
<protein>
    <recommendedName>
        <fullName evidence="2">KIB1-4 beta-propeller domain-containing protein</fullName>
    </recommendedName>
</protein>
<feature type="compositionally biased region" description="Basic and acidic residues" evidence="1">
    <location>
        <begin position="161"/>
        <end position="179"/>
    </location>
</feature>
<dbReference type="Pfam" id="PF03478">
    <property type="entry name" value="Beta-prop_KIB1-4"/>
    <property type="match status" value="1"/>
</dbReference>
<evidence type="ECO:0000313" key="3">
    <source>
        <dbReference type="EMBL" id="KAF5750278.1"/>
    </source>
</evidence>
<keyword evidence="4" id="KW-1185">Reference proteome</keyword>
<evidence type="ECO:0000313" key="4">
    <source>
        <dbReference type="Proteomes" id="UP000593562"/>
    </source>
</evidence>
<reference evidence="3 4" key="1">
    <citation type="journal article" date="2020" name="Nat. Commun.">
        <title>Genome of Tripterygium wilfordii and identification of cytochrome P450 involved in triptolide biosynthesis.</title>
        <authorList>
            <person name="Tu L."/>
            <person name="Su P."/>
            <person name="Zhang Z."/>
            <person name="Gao L."/>
            <person name="Wang J."/>
            <person name="Hu T."/>
            <person name="Zhou J."/>
            <person name="Zhang Y."/>
            <person name="Zhao Y."/>
            <person name="Liu Y."/>
            <person name="Song Y."/>
            <person name="Tong Y."/>
            <person name="Lu Y."/>
            <person name="Yang J."/>
            <person name="Xu C."/>
            <person name="Jia M."/>
            <person name="Peters R.J."/>
            <person name="Huang L."/>
            <person name="Gao W."/>
        </authorList>
    </citation>
    <scope>NUCLEOTIDE SEQUENCE [LARGE SCALE GENOMIC DNA]</scope>
    <source>
        <strain evidence="4">cv. XIE 37</strain>
        <tissue evidence="3">Leaf</tissue>
    </source>
</reference>
<dbReference type="InterPro" id="IPR005174">
    <property type="entry name" value="KIB1-4_b-propeller"/>
</dbReference>
<proteinExistence type="predicted"/>